<dbReference type="CDD" id="cd00712">
    <property type="entry name" value="AsnB"/>
    <property type="match status" value="1"/>
</dbReference>
<evidence type="ECO:0000256" key="8">
    <source>
        <dbReference type="ARBA" id="ARBA00048741"/>
    </source>
</evidence>
<keyword evidence="4" id="KW-0547">Nucleotide-binding</keyword>
<dbReference type="Pfam" id="PF00733">
    <property type="entry name" value="Asn_synthase"/>
    <property type="match status" value="1"/>
</dbReference>
<comment type="caution">
    <text evidence="10">The sequence shown here is derived from an EMBL/GenBank/DDBJ whole genome shotgun (WGS) entry which is preliminary data.</text>
</comment>
<evidence type="ECO:0000313" key="11">
    <source>
        <dbReference type="Proteomes" id="UP001165287"/>
    </source>
</evidence>
<evidence type="ECO:0000313" key="10">
    <source>
        <dbReference type="EMBL" id="MBZ5751572.1"/>
    </source>
</evidence>
<dbReference type="InterPro" id="IPR014729">
    <property type="entry name" value="Rossmann-like_a/b/a_fold"/>
</dbReference>
<evidence type="ECO:0000256" key="1">
    <source>
        <dbReference type="ARBA" id="ARBA00005187"/>
    </source>
</evidence>
<proteinExistence type="inferred from homology"/>
<dbReference type="PANTHER" id="PTHR43284">
    <property type="entry name" value="ASPARAGINE SYNTHETASE (GLUTAMINE-HYDROLYZING)"/>
    <property type="match status" value="1"/>
</dbReference>
<dbReference type="CDD" id="cd01991">
    <property type="entry name" value="Asn_synthase_B_C"/>
    <property type="match status" value="1"/>
</dbReference>
<keyword evidence="6" id="KW-0028">Amino-acid biosynthesis</keyword>
<evidence type="ECO:0000256" key="2">
    <source>
        <dbReference type="ARBA" id="ARBA00005752"/>
    </source>
</evidence>
<evidence type="ECO:0000259" key="9">
    <source>
        <dbReference type="PROSITE" id="PS51278"/>
    </source>
</evidence>
<keyword evidence="10" id="KW-0436">Ligase</keyword>
<evidence type="ECO:0000256" key="4">
    <source>
        <dbReference type="ARBA" id="ARBA00022741"/>
    </source>
</evidence>
<dbReference type="SUPFAM" id="SSF52402">
    <property type="entry name" value="Adenine nucleotide alpha hydrolases-like"/>
    <property type="match status" value="1"/>
</dbReference>
<dbReference type="GO" id="GO:0004066">
    <property type="term" value="F:asparagine synthase (glutamine-hydrolyzing) activity"/>
    <property type="evidence" value="ECO:0007669"/>
    <property type="project" value="UniProtKB-EC"/>
</dbReference>
<accession>A0ABS7UU34</accession>
<dbReference type="PANTHER" id="PTHR43284:SF1">
    <property type="entry name" value="ASPARAGINE SYNTHETASE"/>
    <property type="match status" value="1"/>
</dbReference>
<keyword evidence="7" id="KW-0315">Glutamine amidotransferase</keyword>
<comment type="pathway">
    <text evidence="1">Amino-acid biosynthesis; L-asparagine biosynthesis; L-asparagine from L-aspartate (L-Gln route): step 1/1.</text>
</comment>
<dbReference type="EMBL" id="JAIQUM010000035">
    <property type="protein sequence ID" value="MBZ5751572.1"/>
    <property type="molecule type" value="Genomic_DNA"/>
</dbReference>
<dbReference type="Pfam" id="PF13537">
    <property type="entry name" value="GATase_7"/>
    <property type="match status" value="1"/>
</dbReference>
<evidence type="ECO:0000256" key="6">
    <source>
        <dbReference type="ARBA" id="ARBA00022888"/>
    </source>
</evidence>
<keyword evidence="6" id="KW-0061">Asparagine biosynthesis</keyword>
<dbReference type="NCBIfam" id="TIGR01536">
    <property type="entry name" value="asn_synth_AEB"/>
    <property type="match status" value="1"/>
</dbReference>
<organism evidence="10 11">
    <name type="scientific">Metabacillus rhizolycopersici</name>
    <dbReference type="NCBI Taxonomy" id="2875709"/>
    <lineage>
        <taxon>Bacteria</taxon>
        <taxon>Bacillati</taxon>
        <taxon>Bacillota</taxon>
        <taxon>Bacilli</taxon>
        <taxon>Bacillales</taxon>
        <taxon>Bacillaceae</taxon>
        <taxon>Metabacillus</taxon>
    </lineage>
</organism>
<dbReference type="InterPro" id="IPR001962">
    <property type="entry name" value="Asn_synthase"/>
</dbReference>
<reference evidence="10" key="1">
    <citation type="submission" date="2024-05" db="EMBL/GenBank/DDBJ databases">
        <title>Metabacillus sp. nov., isolated from the rhizosphere soil of tomato plants.</title>
        <authorList>
            <person name="Ma R."/>
        </authorList>
    </citation>
    <scope>NUCLEOTIDE SEQUENCE</scope>
    <source>
        <strain evidence="10">DBTR6</strain>
    </source>
</reference>
<dbReference type="PIRSF" id="PIRSF001589">
    <property type="entry name" value="Asn_synthetase_glu-h"/>
    <property type="match status" value="1"/>
</dbReference>
<evidence type="ECO:0000256" key="3">
    <source>
        <dbReference type="ARBA" id="ARBA00012737"/>
    </source>
</evidence>
<comment type="similarity">
    <text evidence="2">Belongs to the asparagine synthetase family.</text>
</comment>
<dbReference type="Gene3D" id="3.60.20.10">
    <property type="entry name" value="Glutamine Phosphoribosylpyrophosphate, subunit 1, domain 1"/>
    <property type="match status" value="1"/>
</dbReference>
<evidence type="ECO:0000256" key="7">
    <source>
        <dbReference type="ARBA" id="ARBA00022962"/>
    </source>
</evidence>
<dbReference type="Proteomes" id="UP001165287">
    <property type="component" value="Unassembled WGS sequence"/>
</dbReference>
<dbReference type="InterPro" id="IPR006426">
    <property type="entry name" value="Asn_synth_AEB"/>
</dbReference>
<gene>
    <name evidence="10" type="primary">asnB</name>
    <name evidence="10" type="ORF">K9V48_15260</name>
</gene>
<evidence type="ECO:0000256" key="5">
    <source>
        <dbReference type="ARBA" id="ARBA00022840"/>
    </source>
</evidence>
<keyword evidence="11" id="KW-1185">Reference proteome</keyword>
<dbReference type="SUPFAM" id="SSF56235">
    <property type="entry name" value="N-terminal nucleophile aminohydrolases (Ntn hydrolases)"/>
    <property type="match status" value="1"/>
</dbReference>
<dbReference type="PROSITE" id="PS51278">
    <property type="entry name" value="GATASE_TYPE_2"/>
    <property type="match status" value="1"/>
</dbReference>
<name>A0ABS7UU34_9BACI</name>
<dbReference type="Gene3D" id="3.40.50.620">
    <property type="entry name" value="HUPs"/>
    <property type="match status" value="1"/>
</dbReference>
<comment type="catalytic activity">
    <reaction evidence="8">
        <text>L-aspartate + L-glutamine + ATP + H2O = L-asparagine + L-glutamate + AMP + diphosphate + H(+)</text>
        <dbReference type="Rhea" id="RHEA:12228"/>
        <dbReference type="ChEBI" id="CHEBI:15377"/>
        <dbReference type="ChEBI" id="CHEBI:15378"/>
        <dbReference type="ChEBI" id="CHEBI:29985"/>
        <dbReference type="ChEBI" id="CHEBI:29991"/>
        <dbReference type="ChEBI" id="CHEBI:30616"/>
        <dbReference type="ChEBI" id="CHEBI:33019"/>
        <dbReference type="ChEBI" id="CHEBI:58048"/>
        <dbReference type="ChEBI" id="CHEBI:58359"/>
        <dbReference type="ChEBI" id="CHEBI:456215"/>
        <dbReference type="EC" id="6.3.5.4"/>
    </reaction>
</comment>
<protein>
    <recommendedName>
        <fullName evidence="3">asparagine synthase (glutamine-hydrolyzing)</fullName>
        <ecNumber evidence="3">6.3.5.4</ecNumber>
    </recommendedName>
</protein>
<dbReference type="InterPro" id="IPR033738">
    <property type="entry name" value="AsnB_N"/>
</dbReference>
<dbReference type="InterPro" id="IPR017932">
    <property type="entry name" value="GATase_2_dom"/>
</dbReference>
<dbReference type="InterPro" id="IPR029055">
    <property type="entry name" value="Ntn_hydrolases_N"/>
</dbReference>
<dbReference type="InterPro" id="IPR051786">
    <property type="entry name" value="ASN_synthetase/amidase"/>
</dbReference>
<sequence>MCGFIAGLFHEETVVTPERMELFKKANGEIVHRGPDDEGYFHDQHMSMAFRRLSIIDKENGHQPYSYANGRYMITFNGEIYNHIELRETLKSFGITCETSSDTEVLVALYAAIGKDVVYKIRGMFSFLIWDTIEKTLFGARDHFGIKPFYYADRQDGIFFASEKKSLLPFIHHIQIDKDSLQHYLAFQYVPEPKTMDTIVRKVPPGSYFIKKAEEETCTFIPYWKSEFRPSSSTNEEQEMKNIREALSESVEKHMRSDVPVGAFLSGGIDSTIIVSLASQLSPTLKTFSVGFEDENYSEVDVAEKTASMLGTNHHSYLIKPEEFINELPKIIWHLDDPVADPAAVPLYFVAREARKQVTVVLSGEGSDELFAGYNIYKEPDDLAVWKYIPHAMKKILLSSSRKLPEGMKGKSFIYRGCTKLENRYIGNAHIFKDPELSKVLAYPYDTSFKTITDQIYQQVNHLDDVSKMQTIDMNTWLKGDILTKADRMTMAHSLELRVPFLDKEVFKVAASLPASSKIQNGVTKALLRKAFKDIIPSHVVNRKKLGFPVPIRIWLKHELYDWTVSLIENSHTENLLNKAYAKHLLDEHALGKHDYSRKLWTIITFMLWHKQFVENGSSKKSGEQGKLLSTIY</sequence>
<dbReference type="RefSeq" id="WP_224139900.1">
    <property type="nucleotide sequence ID" value="NZ_JAIQUM010000035.1"/>
</dbReference>
<dbReference type="EC" id="6.3.5.4" evidence="3"/>
<feature type="domain" description="Glutamine amidotransferase type-2" evidence="9">
    <location>
        <begin position="2"/>
        <end position="214"/>
    </location>
</feature>
<keyword evidence="5" id="KW-0067">ATP-binding</keyword>